<accession>A0A2P5DU15</accession>
<protein>
    <submittedName>
        <fullName evidence="1">Uncharacterized protein</fullName>
    </submittedName>
</protein>
<gene>
    <name evidence="1" type="ORF">TorRG33x02_242040</name>
</gene>
<evidence type="ECO:0000313" key="1">
    <source>
        <dbReference type="EMBL" id="PON76765.1"/>
    </source>
</evidence>
<name>A0A2P5DU15_TREOI</name>
<comment type="caution">
    <text evidence="1">The sequence shown here is derived from an EMBL/GenBank/DDBJ whole genome shotgun (WGS) entry which is preliminary data.</text>
</comment>
<reference evidence="2" key="1">
    <citation type="submission" date="2016-06" db="EMBL/GenBank/DDBJ databases">
        <title>Parallel loss of symbiosis genes in relatives of nitrogen-fixing non-legume Parasponia.</title>
        <authorList>
            <person name="Van Velzen R."/>
            <person name="Holmer R."/>
            <person name="Bu F."/>
            <person name="Rutten L."/>
            <person name="Van Zeijl A."/>
            <person name="Liu W."/>
            <person name="Santuari L."/>
            <person name="Cao Q."/>
            <person name="Sharma T."/>
            <person name="Shen D."/>
            <person name="Roswanjaya Y."/>
            <person name="Wardhani T."/>
            <person name="Kalhor M.S."/>
            <person name="Jansen J."/>
            <person name="Van den Hoogen J."/>
            <person name="Gungor B."/>
            <person name="Hartog M."/>
            <person name="Hontelez J."/>
            <person name="Verver J."/>
            <person name="Yang W.-C."/>
            <person name="Schijlen E."/>
            <person name="Repin R."/>
            <person name="Schilthuizen M."/>
            <person name="Schranz E."/>
            <person name="Heidstra R."/>
            <person name="Miyata K."/>
            <person name="Fedorova E."/>
            <person name="Kohlen W."/>
            <person name="Bisseling T."/>
            <person name="Smit S."/>
            <person name="Geurts R."/>
        </authorList>
    </citation>
    <scope>NUCLEOTIDE SEQUENCE [LARGE SCALE GENOMIC DNA]</scope>
    <source>
        <strain evidence="2">cv. RG33-2</strain>
    </source>
</reference>
<dbReference type="AlphaFoldDB" id="A0A2P5DU15"/>
<dbReference type="OrthoDB" id="10391558at2759"/>
<dbReference type="InParanoid" id="A0A2P5DU15"/>
<keyword evidence="2" id="KW-1185">Reference proteome</keyword>
<dbReference type="EMBL" id="JXTC01000249">
    <property type="protein sequence ID" value="PON76765.1"/>
    <property type="molecule type" value="Genomic_DNA"/>
</dbReference>
<sequence>MMKARKGYPQIMLKLLFSSLLFKAFFLGWQIPSSSPINLLIKKLMLQECDQDSLIFFFSITNINDHILHTLILEDQETKVIRDRSWLSSTLPISLTLATERDVS</sequence>
<proteinExistence type="predicted"/>
<evidence type="ECO:0000313" key="2">
    <source>
        <dbReference type="Proteomes" id="UP000237000"/>
    </source>
</evidence>
<organism evidence="1 2">
    <name type="scientific">Trema orientale</name>
    <name type="common">Charcoal tree</name>
    <name type="synonym">Celtis orientalis</name>
    <dbReference type="NCBI Taxonomy" id="63057"/>
    <lineage>
        <taxon>Eukaryota</taxon>
        <taxon>Viridiplantae</taxon>
        <taxon>Streptophyta</taxon>
        <taxon>Embryophyta</taxon>
        <taxon>Tracheophyta</taxon>
        <taxon>Spermatophyta</taxon>
        <taxon>Magnoliopsida</taxon>
        <taxon>eudicotyledons</taxon>
        <taxon>Gunneridae</taxon>
        <taxon>Pentapetalae</taxon>
        <taxon>rosids</taxon>
        <taxon>fabids</taxon>
        <taxon>Rosales</taxon>
        <taxon>Cannabaceae</taxon>
        <taxon>Trema</taxon>
    </lineage>
</organism>
<dbReference type="Proteomes" id="UP000237000">
    <property type="component" value="Unassembled WGS sequence"/>
</dbReference>